<keyword evidence="3" id="KW-1185">Reference proteome</keyword>
<dbReference type="InterPro" id="IPR025382">
    <property type="entry name" value="Cap4-like_endonuclease_dom"/>
</dbReference>
<proteinExistence type="predicted"/>
<evidence type="ECO:0000313" key="2">
    <source>
        <dbReference type="EMBL" id="WNM61712.1"/>
    </source>
</evidence>
<dbReference type="Proteomes" id="UP001302494">
    <property type="component" value="Chromosome"/>
</dbReference>
<gene>
    <name evidence="2" type="ORF">PQG83_18495</name>
</gene>
<organism evidence="2 3">
    <name type="scientific">Candidatus Nitrospira neomarina</name>
    <dbReference type="NCBI Taxonomy" id="3020899"/>
    <lineage>
        <taxon>Bacteria</taxon>
        <taxon>Pseudomonadati</taxon>
        <taxon>Nitrospirota</taxon>
        <taxon>Nitrospiria</taxon>
        <taxon>Nitrospirales</taxon>
        <taxon>Nitrospiraceae</taxon>
        <taxon>Nitrospira</taxon>
    </lineage>
</organism>
<dbReference type="EMBL" id="CP116968">
    <property type="protein sequence ID" value="WNM61712.1"/>
    <property type="molecule type" value="Genomic_DNA"/>
</dbReference>
<dbReference type="KEGG" id="nneo:PQG83_18495"/>
<sequence>MPSDSLSEILEVINRDDLTEVGGGHNQKGVDFQRYWGMMKIVELEEENAEDFLLLFEALQDIAVLDSCITPKTICIYQVKKKDRNEWKWAELTALPSPKTPGKRSSTKKVPLIKVKNSPLGKLYRSVIAFKTLKSTGHFVSNAGCDLPLEDGTNAATSLPCALLSLAKDHRELLSKSLKTIRASGDPAIKLSAIHIERTNIPVNDPGTYLVGRVNTFLTKRSPLHAGQARALVESLMAKISPLGARTDTCKTPDEVRRQHGYSKDDFVDALDTLNQVPDLLLHLEDWLTKLNQEGMGIMDITSIRVAATVIYRRQVMGAKSIEAECLIVDCESWLNLHSSPNDLIPYLQQAYNDLASKYPLIKKPELFAYFMLQAIKKCVAQT</sequence>
<name>A0AA96GIS5_9BACT</name>
<evidence type="ECO:0000259" key="1">
    <source>
        <dbReference type="Pfam" id="PF14130"/>
    </source>
</evidence>
<dbReference type="GO" id="GO:0004518">
    <property type="term" value="F:nuclease activity"/>
    <property type="evidence" value="ECO:0007669"/>
    <property type="project" value="InterPro"/>
</dbReference>
<protein>
    <submittedName>
        <fullName evidence="2">DsDNA nuclease domain-containing protein</fullName>
    </submittedName>
</protein>
<dbReference type="RefSeq" id="WP_312744198.1">
    <property type="nucleotide sequence ID" value="NZ_CP116968.1"/>
</dbReference>
<reference evidence="2 3" key="1">
    <citation type="submission" date="2023-01" db="EMBL/GenBank/DDBJ databases">
        <title>Cultivation and genomic characterization of new, ubiquitous marine nitrite-oxidizing bacteria from the Nitrospirales.</title>
        <authorList>
            <person name="Mueller A.J."/>
            <person name="Daebeler A."/>
            <person name="Herbold C.W."/>
            <person name="Kirkegaard R.H."/>
            <person name="Daims H."/>
        </authorList>
    </citation>
    <scope>NUCLEOTIDE SEQUENCE [LARGE SCALE GENOMIC DNA]</scope>
    <source>
        <strain evidence="2 3">DK</strain>
    </source>
</reference>
<evidence type="ECO:0000313" key="3">
    <source>
        <dbReference type="Proteomes" id="UP001302494"/>
    </source>
</evidence>
<dbReference type="Pfam" id="PF14130">
    <property type="entry name" value="Cap4_nuclease"/>
    <property type="match status" value="1"/>
</dbReference>
<accession>A0AA96GIS5</accession>
<feature type="domain" description="CD-NTase associated protein 4-like DNA endonuclease" evidence="1">
    <location>
        <begin position="22"/>
        <end position="241"/>
    </location>
</feature>
<dbReference type="AlphaFoldDB" id="A0AA96GIS5"/>